<dbReference type="Pfam" id="PF11874">
    <property type="entry name" value="DUF3394"/>
    <property type="match status" value="1"/>
</dbReference>
<keyword evidence="8" id="KW-0812">Transmembrane</keyword>
<evidence type="ECO:0000256" key="6">
    <source>
        <dbReference type="ARBA" id="ARBA00022840"/>
    </source>
</evidence>
<dbReference type="HAMAP" id="MF_01543">
    <property type="entry name" value="FTHFS"/>
    <property type="match status" value="1"/>
</dbReference>
<feature type="transmembrane region" description="Helical" evidence="8">
    <location>
        <begin position="388"/>
        <end position="407"/>
    </location>
</feature>
<evidence type="ECO:0000259" key="9">
    <source>
        <dbReference type="Pfam" id="PF00582"/>
    </source>
</evidence>
<dbReference type="NCBIfam" id="TIGR02123">
    <property type="entry name" value="TRAP_fused"/>
    <property type="match status" value="1"/>
</dbReference>
<dbReference type="Gene3D" id="3.10.410.10">
    <property type="entry name" value="Formyltetrahydrofolate synthetase, domain 3"/>
    <property type="match status" value="1"/>
</dbReference>
<dbReference type="InterPro" id="IPR006016">
    <property type="entry name" value="UspA"/>
</dbReference>
<evidence type="ECO:0000256" key="5">
    <source>
        <dbReference type="ARBA" id="ARBA00022741"/>
    </source>
</evidence>
<sequence>MSDDDKTRERQQQASAVEMQASGHGALTQEELDELVASSDTGARTPPGFVGKLILGVALCWSLFQLWIASPLPFMLNFAIISATDARAVHLAFALFLAFMAYPAEKSPFQLALGVSVPVILSGLFIYGAPAAMPLWWLALAGAGVVAAVLLGSPKTRVPPWEWLLALAGVVVTMYVFINSDALGRRVGAPITTDLIVAVVGILLLLEATRRSLGPALMIVATVFLAYTFLGPYMPSIIAHRGNSLAEVANHQWVTTEGVFGIALGVSTSFVFLFVLFGALLDKAGAGNYFIQVAFSLMGHLRGGPAKAAVVSSAMTGLISGSSIANVVTTGTFTIPLMKKVGFSSEKAGAVETASSVNGQIMPPVMGAAAFLMVEYVGIPYFDVVKHAFLPATISYIALVYIVHLEAMKAGMQGLPRAYTPPPLLRRLMFAAFLIAGICALSLAVYYLMGWIRPAFGAAAPYVVFAVLTAAYVGLLWVASREEPLQIDDPNAPVTELPLPGPTVRSGLHFILPVVVLVWALMVDRLSPGLSAFWATAYMIFILLTQRPLMVLLRGSDRTGNARTGRALRAGFDDLVDGLISGARNMIGIGIATATAGIIVGAVSQTGVGSALAEVVEVLSGGHLLAILGLTAVLSLILGMGLPTTANYIVVSALLAPVIVTLGQQNGLIVPLIAVHLFVFYFGIMADVTPPVGLASFAAAAVSGGDPIKTGVVAFGYSMRTAVLPFLFIFNTDLLLIDVGWGQGIFVFITATIAMLLFAAATQGWFLVRSKLWETVLLLVIAFTIFRPGFFWGYVFPPFEERSGAELVQALEDSEVGDGLRLRIAGLNDIGNPVEFTALLPVPEGATGEERLEAAGITLIQDGDRTLIDNVAFDSPAQAAGLDWDQTVLAVNAPAAAPSRYWIYIPAFLLMGLHPESWEKALPAAMRLAGDRGVIHLLGIVHDFGSSMVATFLPKGYEQKALQKMKGALDDFASQHFPDQSRVQVHVGHGHVAETILKAAARHKADLIVMASDKPDELRSILVSRDANAVVRHSPDMQTDLQIARAATKRPINDIAARLGLTPDQILPYGHDKAKITHDALAGLSGPEGRLILVTAINPTPAGEGKTTTTVGLGDALNRIGHRATICIREASLGPNFGMKGGAAGGGRAQIVPMEEMNLHFTGDFHAITSAHNLLAAMIDNHIHWGNALDLDIRRITWRRVMDMNDRALRDVVVGLGGPANGFSRQTGFDITVASEVMAILCLSRDLADLQDRLGRIVVGYTRDRQPVTARDLQADGAMTVLLKDALQPNLVQTLENNPALVHGGPFANIAHGCNSVIATRAALRLSDYVVTEAGFGADLGAEKFLNIKCRLAGLAPAAVVLVATVRALKMNGGVAKADLAAEDVPAVTAGCANLGRHIENIRSFGLPVVVALNHFDGDTPAEIAALQDYCAEQGVQAILARHWAMGGAGAEDLARAVVALAEQPAAFAPLYPDAMPLWDKIQTVCTHIHRAARVEPGPGVMDQLAAWQAAGHGHMPVCIAKTQYSFSTDPDLRGAPTGHVIPVREVRLNAGAGFVVAICGQIMTMPGLPRHPAAEVIRLDDLGQVEGLF</sequence>
<accession>A0A9W6FC61</accession>
<keyword evidence="12" id="KW-1185">Reference proteome</keyword>
<feature type="transmembrane region" description="Helical" evidence="8">
    <location>
        <begin position="74"/>
        <end position="99"/>
    </location>
</feature>
<dbReference type="PANTHER" id="PTHR43849:SF2">
    <property type="entry name" value="BLL3936 PROTEIN"/>
    <property type="match status" value="1"/>
</dbReference>
<feature type="transmembrane region" description="Helical" evidence="8">
    <location>
        <begin position="668"/>
        <end position="689"/>
    </location>
</feature>
<dbReference type="SUPFAM" id="SSF52540">
    <property type="entry name" value="P-loop containing nucleoside triphosphate hydrolases"/>
    <property type="match status" value="1"/>
</dbReference>
<feature type="transmembrane region" description="Helical" evidence="8">
    <location>
        <begin position="258"/>
        <end position="281"/>
    </location>
</feature>
<dbReference type="InterPro" id="IPR000559">
    <property type="entry name" value="Formate_THF_ligase"/>
</dbReference>
<feature type="transmembrane region" description="Helical" evidence="8">
    <location>
        <begin position="618"/>
        <end position="638"/>
    </location>
</feature>
<gene>
    <name evidence="11" type="primary">PLESTB004168</name>
    <name evidence="11" type="ORF">PLESTB_001971400</name>
</gene>
<evidence type="ECO:0000313" key="12">
    <source>
        <dbReference type="Proteomes" id="UP001165080"/>
    </source>
</evidence>
<dbReference type="InterPro" id="IPR021814">
    <property type="entry name" value="DUF3394"/>
</dbReference>
<comment type="caution">
    <text evidence="11">The sequence shown here is derived from an EMBL/GenBank/DDBJ whole genome shotgun (WGS) entry which is preliminary data.</text>
</comment>
<keyword evidence="5" id="KW-0547">Nucleotide-binding</keyword>
<dbReference type="InterPro" id="IPR014729">
    <property type="entry name" value="Rossmann-like_a/b/a_fold"/>
</dbReference>
<dbReference type="Gene3D" id="3.30.1510.10">
    <property type="entry name" value="Domain 2, N(10)-formyltetrahydrofolate synthetase"/>
    <property type="match status" value="1"/>
</dbReference>
<dbReference type="InterPro" id="IPR011853">
    <property type="entry name" value="TRAP_DctM-Dct_fused"/>
</dbReference>
<dbReference type="PROSITE" id="PS00721">
    <property type="entry name" value="FTHFS_1"/>
    <property type="match status" value="1"/>
</dbReference>
<evidence type="ECO:0000256" key="2">
    <source>
        <dbReference type="ARBA" id="ARBA00012295"/>
    </source>
</evidence>
<evidence type="ECO:0000259" key="10">
    <source>
        <dbReference type="Pfam" id="PF06808"/>
    </source>
</evidence>
<organism evidence="11 12">
    <name type="scientific">Pleodorina starrii</name>
    <dbReference type="NCBI Taxonomy" id="330485"/>
    <lineage>
        <taxon>Eukaryota</taxon>
        <taxon>Viridiplantae</taxon>
        <taxon>Chlorophyta</taxon>
        <taxon>core chlorophytes</taxon>
        <taxon>Chlorophyceae</taxon>
        <taxon>CS clade</taxon>
        <taxon>Chlamydomonadales</taxon>
        <taxon>Volvocaceae</taxon>
        <taxon>Pleodorina</taxon>
    </lineage>
</organism>
<feature type="transmembrane region" description="Helical" evidence="8">
    <location>
        <begin position="589"/>
        <end position="612"/>
    </location>
</feature>
<evidence type="ECO:0000256" key="7">
    <source>
        <dbReference type="SAM" id="MobiDB-lite"/>
    </source>
</evidence>
<dbReference type="EMBL" id="BRXU01000080">
    <property type="protein sequence ID" value="GLC63015.1"/>
    <property type="molecule type" value="Genomic_DNA"/>
</dbReference>
<keyword evidence="6" id="KW-0067">ATP-binding</keyword>
<dbReference type="Pfam" id="PF00582">
    <property type="entry name" value="Usp"/>
    <property type="match status" value="1"/>
</dbReference>
<dbReference type="NCBIfam" id="NF010030">
    <property type="entry name" value="PRK13505.1"/>
    <property type="match status" value="1"/>
</dbReference>
<feature type="region of interest" description="Disordered" evidence="7">
    <location>
        <begin position="1"/>
        <end position="22"/>
    </location>
</feature>
<dbReference type="GO" id="GO:0006730">
    <property type="term" value="P:one-carbon metabolic process"/>
    <property type="evidence" value="ECO:0007669"/>
    <property type="project" value="UniProtKB-KW"/>
</dbReference>
<feature type="transmembrane region" description="Helical" evidence="8">
    <location>
        <begin position="428"/>
        <end position="449"/>
    </location>
</feature>
<keyword evidence="8" id="KW-0472">Membrane</keyword>
<evidence type="ECO:0000256" key="8">
    <source>
        <dbReference type="SAM" id="Phobius"/>
    </source>
</evidence>
<feature type="transmembrane region" description="Helical" evidence="8">
    <location>
        <begin position="775"/>
        <end position="795"/>
    </location>
</feature>
<dbReference type="Gene3D" id="3.40.50.620">
    <property type="entry name" value="HUPs"/>
    <property type="match status" value="1"/>
</dbReference>
<feature type="transmembrane region" description="Helical" evidence="8">
    <location>
        <begin position="365"/>
        <end position="382"/>
    </location>
</feature>
<dbReference type="FunFam" id="3.30.1510.10:FF:000001">
    <property type="entry name" value="Formate--tetrahydrofolate ligase"/>
    <property type="match status" value="1"/>
</dbReference>
<keyword evidence="3" id="KW-0554">One-carbon metabolism</keyword>
<feature type="transmembrane region" description="Helical" evidence="8">
    <location>
        <begin position="745"/>
        <end position="768"/>
    </location>
</feature>
<dbReference type="InterPro" id="IPR020628">
    <property type="entry name" value="Formate_THF_ligase_CS"/>
</dbReference>
<feature type="transmembrane region" description="Helical" evidence="8">
    <location>
        <begin position="49"/>
        <end position="68"/>
    </location>
</feature>
<keyword evidence="4" id="KW-0436">Ligase</keyword>
<feature type="domain" description="UspA" evidence="9">
    <location>
        <begin position="916"/>
        <end position="1035"/>
    </location>
</feature>
<comment type="pathway">
    <text evidence="1">One-carbon metabolism; tetrahydrofolate interconversion.</text>
</comment>
<feature type="transmembrane region" description="Helical" evidence="8">
    <location>
        <begin position="160"/>
        <end position="178"/>
    </location>
</feature>
<dbReference type="SUPFAM" id="SSF52402">
    <property type="entry name" value="Adenine nucleotide alpha hydrolases-like"/>
    <property type="match status" value="1"/>
</dbReference>
<proteinExistence type="inferred from homology"/>
<dbReference type="EC" id="6.3.4.3" evidence="2"/>
<dbReference type="Proteomes" id="UP001165080">
    <property type="component" value="Unassembled WGS sequence"/>
</dbReference>
<dbReference type="GO" id="GO:0005524">
    <property type="term" value="F:ATP binding"/>
    <property type="evidence" value="ECO:0007669"/>
    <property type="project" value="UniProtKB-KW"/>
</dbReference>
<dbReference type="InterPro" id="IPR027417">
    <property type="entry name" value="P-loop_NTPase"/>
</dbReference>
<dbReference type="PANTHER" id="PTHR43849">
    <property type="entry name" value="BLL3936 PROTEIN"/>
    <property type="match status" value="1"/>
</dbReference>
<dbReference type="Pfam" id="PF01268">
    <property type="entry name" value="FTHFS"/>
    <property type="match status" value="1"/>
</dbReference>
<dbReference type="PROSITE" id="PS00722">
    <property type="entry name" value="FTHFS_2"/>
    <property type="match status" value="1"/>
</dbReference>
<feature type="transmembrane region" description="Helical" evidence="8">
    <location>
        <begin position="645"/>
        <end position="662"/>
    </location>
</feature>
<evidence type="ECO:0000256" key="1">
    <source>
        <dbReference type="ARBA" id="ARBA00004777"/>
    </source>
</evidence>
<dbReference type="InterPro" id="IPR010656">
    <property type="entry name" value="DctM"/>
</dbReference>
<feature type="transmembrane region" description="Helical" evidence="8">
    <location>
        <begin position="135"/>
        <end position="153"/>
    </location>
</feature>
<feature type="transmembrane region" description="Helical" evidence="8">
    <location>
        <begin position="455"/>
        <end position="478"/>
    </location>
</feature>
<evidence type="ECO:0000313" key="11">
    <source>
        <dbReference type="EMBL" id="GLC63015.1"/>
    </source>
</evidence>
<feature type="transmembrane region" description="Helical" evidence="8">
    <location>
        <begin position="710"/>
        <end position="730"/>
    </location>
</feature>
<feature type="transmembrane region" description="Helical" evidence="8">
    <location>
        <begin position="532"/>
        <end position="553"/>
    </location>
</feature>
<dbReference type="CDD" id="cd00477">
    <property type="entry name" value="FTHFS"/>
    <property type="match status" value="1"/>
</dbReference>
<evidence type="ECO:0000256" key="3">
    <source>
        <dbReference type="ARBA" id="ARBA00022563"/>
    </source>
</evidence>
<dbReference type="GO" id="GO:0004329">
    <property type="term" value="F:formate-tetrahydrofolate ligase activity"/>
    <property type="evidence" value="ECO:0007669"/>
    <property type="project" value="UniProtKB-EC"/>
</dbReference>
<name>A0A9W6FC61_9CHLO</name>
<reference evidence="11 12" key="1">
    <citation type="journal article" date="2023" name="Commun. Biol.">
        <title>Reorganization of the ancestral sex-determining regions during the evolution of trioecy in Pleodorina starrii.</title>
        <authorList>
            <person name="Takahashi K."/>
            <person name="Suzuki S."/>
            <person name="Kawai-Toyooka H."/>
            <person name="Yamamoto K."/>
            <person name="Hamaji T."/>
            <person name="Ootsuki R."/>
            <person name="Yamaguchi H."/>
            <person name="Kawachi M."/>
            <person name="Higashiyama T."/>
            <person name="Nozaki H."/>
        </authorList>
    </citation>
    <scope>NUCLEOTIDE SEQUENCE [LARGE SCALE GENOMIC DNA]</scope>
    <source>
        <strain evidence="11 12">NIES-4479</strain>
    </source>
</reference>
<dbReference type="Gene3D" id="3.40.50.300">
    <property type="entry name" value="P-loop containing nucleotide triphosphate hydrolases"/>
    <property type="match status" value="1"/>
</dbReference>
<feature type="transmembrane region" description="Helical" evidence="8">
    <location>
        <begin position="190"/>
        <end position="209"/>
    </location>
</feature>
<feature type="transmembrane region" description="Helical" evidence="8">
    <location>
        <begin position="216"/>
        <end position="238"/>
    </location>
</feature>
<feature type="transmembrane region" description="Helical" evidence="8">
    <location>
        <begin position="111"/>
        <end position="129"/>
    </location>
</feature>
<keyword evidence="8" id="KW-1133">Transmembrane helix</keyword>
<dbReference type="Pfam" id="PF06808">
    <property type="entry name" value="DctM"/>
    <property type="match status" value="1"/>
</dbReference>
<dbReference type="CDD" id="cd00293">
    <property type="entry name" value="USP-like"/>
    <property type="match status" value="1"/>
</dbReference>
<evidence type="ECO:0000256" key="4">
    <source>
        <dbReference type="ARBA" id="ARBA00022598"/>
    </source>
</evidence>
<feature type="domain" description="TRAP C4-dicarboxylate transport system permease DctM subunit" evidence="10">
    <location>
        <begin position="200"/>
        <end position="738"/>
    </location>
</feature>
<feature type="compositionally biased region" description="Basic and acidic residues" evidence="7">
    <location>
        <begin position="1"/>
        <end position="11"/>
    </location>
</feature>
<protein>
    <recommendedName>
        <fullName evidence="2">formate--tetrahydrofolate ligase</fullName>
        <ecNumber evidence="2">6.3.4.3</ecNumber>
    </recommendedName>
</protein>